<comment type="pathway">
    <text evidence="1">Protein modification; protein glycosylation.</text>
</comment>
<keyword evidence="6" id="KW-0677">Repeat</keyword>
<dbReference type="Gene3D" id="3.40.50.2000">
    <property type="entry name" value="Glycogen Phosphorylase B"/>
    <property type="match status" value="1"/>
</dbReference>
<protein>
    <recommendedName>
        <fullName evidence="3">protein O-GlcNAc transferase</fullName>
        <ecNumber evidence="3">2.4.1.255</ecNumber>
    </recommendedName>
</protein>
<dbReference type="InterPro" id="IPR011990">
    <property type="entry name" value="TPR-like_helical_dom_sf"/>
</dbReference>
<keyword evidence="10" id="KW-1185">Reference proteome</keyword>
<proteinExistence type="inferred from homology"/>
<accession>A0AB34JGD2</accession>
<evidence type="ECO:0000259" key="8">
    <source>
        <dbReference type="Pfam" id="PF13844"/>
    </source>
</evidence>
<dbReference type="EC" id="2.4.1.255" evidence="3"/>
<dbReference type="SUPFAM" id="SSF48452">
    <property type="entry name" value="TPR-like"/>
    <property type="match status" value="1"/>
</dbReference>
<evidence type="ECO:0000256" key="3">
    <source>
        <dbReference type="ARBA" id="ARBA00011970"/>
    </source>
</evidence>
<feature type="domain" description="O-GlcNAc transferase C-terminal" evidence="8">
    <location>
        <begin position="201"/>
        <end position="279"/>
    </location>
</feature>
<comment type="caution">
    <text evidence="9">The sequence shown here is derived from an EMBL/GenBank/DDBJ whole genome shotgun (WGS) entry which is preliminary data.</text>
</comment>
<gene>
    <name evidence="9" type="ORF">AB1Y20_022154</name>
</gene>
<keyword evidence="4" id="KW-0328">Glycosyltransferase</keyword>
<dbReference type="GO" id="GO:0006493">
    <property type="term" value="P:protein O-linked glycosylation"/>
    <property type="evidence" value="ECO:0007669"/>
    <property type="project" value="TreeGrafter"/>
</dbReference>
<dbReference type="Gene3D" id="3.40.50.11380">
    <property type="match status" value="1"/>
</dbReference>
<organism evidence="9 10">
    <name type="scientific">Prymnesium parvum</name>
    <name type="common">Toxic golden alga</name>
    <dbReference type="NCBI Taxonomy" id="97485"/>
    <lineage>
        <taxon>Eukaryota</taxon>
        <taxon>Haptista</taxon>
        <taxon>Haptophyta</taxon>
        <taxon>Prymnesiophyceae</taxon>
        <taxon>Prymnesiales</taxon>
        <taxon>Prymnesiaceae</taxon>
        <taxon>Prymnesium</taxon>
    </lineage>
</organism>
<dbReference type="PANTHER" id="PTHR44998">
    <property type="match status" value="1"/>
</dbReference>
<dbReference type="InterPro" id="IPR029489">
    <property type="entry name" value="OGT/SEC/SPY_C"/>
</dbReference>
<evidence type="ECO:0000256" key="4">
    <source>
        <dbReference type="ARBA" id="ARBA00022676"/>
    </source>
</evidence>
<evidence type="ECO:0000313" key="9">
    <source>
        <dbReference type="EMBL" id="KAL1520578.1"/>
    </source>
</evidence>
<comment type="similarity">
    <text evidence="2">Belongs to the glycosyltransferase 41 family. O-GlcNAc transferase subfamily.</text>
</comment>
<dbReference type="AlphaFoldDB" id="A0AB34JGD2"/>
<dbReference type="Pfam" id="PF13844">
    <property type="entry name" value="Glyco_transf_41"/>
    <property type="match status" value="2"/>
</dbReference>
<dbReference type="Proteomes" id="UP001515480">
    <property type="component" value="Unassembled WGS sequence"/>
</dbReference>
<name>A0AB34JGD2_PRYPA</name>
<keyword evidence="7" id="KW-0802">TPR repeat</keyword>
<evidence type="ECO:0000313" key="10">
    <source>
        <dbReference type="Proteomes" id="UP001515480"/>
    </source>
</evidence>
<dbReference type="InterPro" id="IPR019734">
    <property type="entry name" value="TPR_rpt"/>
</dbReference>
<dbReference type="Gene3D" id="1.25.40.10">
    <property type="entry name" value="Tetratricopeptide repeat domain"/>
    <property type="match status" value="2"/>
</dbReference>
<dbReference type="SMART" id="SM00028">
    <property type="entry name" value="TPR"/>
    <property type="match status" value="3"/>
</dbReference>
<sequence>MEAAARAVALQPLDPAAHFRLGMALVRAGAAHEALHSLERAATLAGPQPVAYVAWMNLGNVRSQMLGDVQGALPYLERAIQLDPTQPQPYFNLGHELQRLDRYCEAAQRYREAAATAPAWHEPALALASTTQRLMSWADWPLTQRASRTLLREQGASVFEQPFLATFEQPFAQEGRVQLLVDHPDDDEALARFCRSSRRPHLAVVSSAYGGADREALFWRRCAPVQMCWFDWPSSTGQSWIDYYASDRKSIPPITAAAAAFSERLVLLPHSWYVTGHSEWARLPTDSSKPSLLEPWSDASRRKGFVFTNRNLPQKCDPETADGWASIMRRTASASSSLWLYASPEEARYYQHAELLSRGVHANRIKSTGKIPRAAHIAMMSQAQLWLDTVNYNAHGTGSDVIWGALPPVILSGNKVASKSFASMACAAAACMTSVKSRKEYDDIAVSLALANNPT</sequence>
<evidence type="ECO:0000256" key="7">
    <source>
        <dbReference type="ARBA" id="ARBA00022803"/>
    </source>
</evidence>
<dbReference type="PANTHER" id="PTHR44998:SF1">
    <property type="entry name" value="UDP-N-ACETYLGLUCOSAMINE--PEPTIDE N-ACETYLGLUCOSAMINYLTRANSFERASE 110 KDA SUBUNIT"/>
    <property type="match status" value="1"/>
</dbReference>
<dbReference type="Pfam" id="PF13181">
    <property type="entry name" value="TPR_8"/>
    <property type="match status" value="1"/>
</dbReference>
<evidence type="ECO:0000256" key="2">
    <source>
        <dbReference type="ARBA" id="ARBA00005386"/>
    </source>
</evidence>
<dbReference type="EMBL" id="JBGBPQ010000008">
    <property type="protein sequence ID" value="KAL1520578.1"/>
    <property type="molecule type" value="Genomic_DNA"/>
</dbReference>
<reference evidence="9 10" key="1">
    <citation type="journal article" date="2024" name="Science">
        <title>Giant polyketide synthase enzymes in the biosynthesis of giant marine polyether toxins.</title>
        <authorList>
            <person name="Fallon T.R."/>
            <person name="Shende V.V."/>
            <person name="Wierzbicki I.H."/>
            <person name="Pendleton A.L."/>
            <person name="Watervoot N.F."/>
            <person name="Auber R.P."/>
            <person name="Gonzalez D.J."/>
            <person name="Wisecaver J.H."/>
            <person name="Moore B.S."/>
        </authorList>
    </citation>
    <scope>NUCLEOTIDE SEQUENCE [LARGE SCALE GENOMIC DNA]</scope>
    <source>
        <strain evidence="9 10">12B1</strain>
    </source>
</reference>
<evidence type="ECO:0000256" key="6">
    <source>
        <dbReference type="ARBA" id="ARBA00022737"/>
    </source>
</evidence>
<evidence type="ECO:0000256" key="5">
    <source>
        <dbReference type="ARBA" id="ARBA00022679"/>
    </source>
</evidence>
<dbReference type="GO" id="GO:0097363">
    <property type="term" value="F:protein O-acetylglucosaminyltransferase activity"/>
    <property type="evidence" value="ECO:0007669"/>
    <property type="project" value="UniProtKB-EC"/>
</dbReference>
<keyword evidence="5" id="KW-0808">Transferase</keyword>
<feature type="domain" description="O-GlcNAc transferase C-terminal" evidence="8">
    <location>
        <begin position="305"/>
        <end position="449"/>
    </location>
</feature>
<evidence type="ECO:0000256" key="1">
    <source>
        <dbReference type="ARBA" id="ARBA00004922"/>
    </source>
</evidence>